<dbReference type="GO" id="GO:0008168">
    <property type="term" value="F:methyltransferase activity"/>
    <property type="evidence" value="ECO:0007669"/>
    <property type="project" value="UniProtKB-KW"/>
</dbReference>
<dbReference type="GO" id="GO:0032259">
    <property type="term" value="P:methylation"/>
    <property type="evidence" value="ECO:0007669"/>
    <property type="project" value="UniProtKB-KW"/>
</dbReference>
<proteinExistence type="predicted"/>
<sequence>MKRTWEALDDAERVGQLFNLRSVGFDTEEIARRRLPEPQVTFARAELPQGWPAGHFDLTVFSEVLYYFTRAEIDELAGRAEQSLRPGGQILLVNWLGETGEPLSGREAAELFLGACCESVPVSRPQAGAPYRVDLLTRTHRTS</sequence>
<organism evidence="1 2">
    <name type="scientific">Allosediminivita pacifica</name>
    <dbReference type="NCBI Taxonomy" id="1267769"/>
    <lineage>
        <taxon>Bacteria</taxon>
        <taxon>Pseudomonadati</taxon>
        <taxon>Pseudomonadota</taxon>
        <taxon>Alphaproteobacteria</taxon>
        <taxon>Rhodobacterales</taxon>
        <taxon>Paracoccaceae</taxon>
        <taxon>Allosediminivita</taxon>
    </lineage>
</organism>
<name>A0A2T6A024_9RHOB</name>
<gene>
    <name evidence="1" type="ORF">C8N44_15216</name>
</gene>
<reference evidence="1 2" key="1">
    <citation type="submission" date="2018-04" db="EMBL/GenBank/DDBJ databases">
        <title>Genomic Encyclopedia of Archaeal and Bacterial Type Strains, Phase II (KMG-II): from individual species to whole genera.</title>
        <authorList>
            <person name="Goeker M."/>
        </authorList>
    </citation>
    <scope>NUCLEOTIDE SEQUENCE [LARGE SCALE GENOMIC DNA]</scope>
    <source>
        <strain evidence="1 2">DSM 29329</strain>
    </source>
</reference>
<dbReference type="InterPro" id="IPR029063">
    <property type="entry name" value="SAM-dependent_MTases_sf"/>
</dbReference>
<accession>A0A2T6A024</accession>
<dbReference type="EMBL" id="QBKN01000052">
    <property type="protein sequence ID" value="PTX37180.1"/>
    <property type="molecule type" value="Genomic_DNA"/>
</dbReference>
<keyword evidence="2" id="KW-1185">Reference proteome</keyword>
<protein>
    <submittedName>
        <fullName evidence="1">Methyltransferase family protein</fullName>
    </submittedName>
</protein>
<evidence type="ECO:0000313" key="2">
    <source>
        <dbReference type="Proteomes" id="UP000244069"/>
    </source>
</evidence>
<keyword evidence="1" id="KW-0489">Methyltransferase</keyword>
<dbReference type="SUPFAM" id="SSF53335">
    <property type="entry name" value="S-adenosyl-L-methionine-dependent methyltransferases"/>
    <property type="match status" value="1"/>
</dbReference>
<evidence type="ECO:0000313" key="1">
    <source>
        <dbReference type="EMBL" id="PTX37180.1"/>
    </source>
</evidence>
<dbReference type="Proteomes" id="UP000244069">
    <property type="component" value="Unassembled WGS sequence"/>
</dbReference>
<comment type="caution">
    <text evidence="1">The sequence shown here is derived from an EMBL/GenBank/DDBJ whole genome shotgun (WGS) entry which is preliminary data.</text>
</comment>
<dbReference type="AlphaFoldDB" id="A0A2T6A024"/>
<dbReference type="Gene3D" id="3.40.50.150">
    <property type="entry name" value="Vaccinia Virus protein VP39"/>
    <property type="match status" value="1"/>
</dbReference>
<keyword evidence="1" id="KW-0808">Transferase</keyword>